<organism evidence="3 4">
    <name type="scientific">Pseudaquabacterium rugosum</name>
    <dbReference type="NCBI Taxonomy" id="2984194"/>
    <lineage>
        <taxon>Bacteria</taxon>
        <taxon>Pseudomonadati</taxon>
        <taxon>Pseudomonadota</taxon>
        <taxon>Betaproteobacteria</taxon>
        <taxon>Burkholderiales</taxon>
        <taxon>Sphaerotilaceae</taxon>
        <taxon>Pseudaquabacterium</taxon>
    </lineage>
</organism>
<dbReference type="EMBL" id="JBBUTF010000002">
    <property type="protein sequence ID" value="MEK8024582.1"/>
    <property type="molecule type" value="Genomic_DNA"/>
</dbReference>
<evidence type="ECO:0000259" key="2">
    <source>
        <dbReference type="Pfam" id="PF01578"/>
    </source>
</evidence>
<dbReference type="PANTHER" id="PTHR38034">
    <property type="entry name" value="INNER MEMBRANE PROTEIN YPJD"/>
    <property type="match status" value="1"/>
</dbReference>
<feature type="transmembrane region" description="Helical" evidence="1">
    <location>
        <begin position="131"/>
        <end position="154"/>
    </location>
</feature>
<evidence type="ECO:0000256" key="1">
    <source>
        <dbReference type="SAM" id="Phobius"/>
    </source>
</evidence>
<name>A0ABU9B3X3_9BURK</name>
<feature type="transmembrane region" description="Helical" evidence="1">
    <location>
        <begin position="43"/>
        <end position="63"/>
    </location>
</feature>
<sequence length="284" mass="30223">MILPLSSEPTLGAAALPLALAAACAYGLALWPGDAAQRLRGPALIGGWLLHALLLVLDIGGWGRAEAGARLGFGPVTSLTVWLVLAVHTVESRLLPLPAVRRVLAAAAAVSVLLAWAFPGEPRVLASAWSSWHWVLGVGAYALFGAAVLHASMLDAAERRLRRHGPQLQRATPQGTAGGAGPMGLPLLRLERLTFRFVEAGFAALTLALLLGWATAAQWRWDHKTVFSCLGWAVYAALLIGRHGRGWRGRRATRWLYVGAVLLLLAYVGSRFVLEVLLGRGAPV</sequence>
<keyword evidence="1" id="KW-0472">Membrane</keyword>
<evidence type="ECO:0000313" key="3">
    <source>
        <dbReference type="EMBL" id="MEK8024582.1"/>
    </source>
</evidence>
<protein>
    <submittedName>
        <fullName evidence="3">Cytochrome c biogenesis protein CcsA</fullName>
    </submittedName>
</protein>
<accession>A0ABU9B3X3</accession>
<keyword evidence="1" id="KW-0812">Transmembrane</keyword>
<dbReference type="InterPro" id="IPR052372">
    <property type="entry name" value="YpjD/HemX"/>
</dbReference>
<keyword evidence="4" id="KW-1185">Reference proteome</keyword>
<comment type="caution">
    <text evidence="3">The sequence shown here is derived from an EMBL/GenBank/DDBJ whole genome shotgun (WGS) entry which is preliminary data.</text>
</comment>
<dbReference type="PANTHER" id="PTHR38034:SF1">
    <property type="entry name" value="INNER MEMBRANE PROTEIN YPJD"/>
    <property type="match status" value="1"/>
</dbReference>
<feature type="transmembrane region" description="Helical" evidence="1">
    <location>
        <begin position="69"/>
        <end position="87"/>
    </location>
</feature>
<feature type="transmembrane region" description="Helical" evidence="1">
    <location>
        <begin position="12"/>
        <end position="31"/>
    </location>
</feature>
<gene>
    <name evidence="3" type="primary">ccsA</name>
    <name evidence="3" type="ORF">AACH11_01200</name>
</gene>
<dbReference type="InterPro" id="IPR002541">
    <property type="entry name" value="Cyt_c_assembly"/>
</dbReference>
<proteinExistence type="predicted"/>
<dbReference type="Proteomes" id="UP001368500">
    <property type="component" value="Unassembled WGS sequence"/>
</dbReference>
<dbReference type="RefSeq" id="WP_341372362.1">
    <property type="nucleotide sequence ID" value="NZ_JBBUTF010000002.1"/>
</dbReference>
<keyword evidence="1" id="KW-1133">Transmembrane helix</keyword>
<reference evidence="3 4" key="1">
    <citation type="submission" date="2024-04" db="EMBL/GenBank/DDBJ databases">
        <title>Novel species of the genus Ideonella isolated from streams.</title>
        <authorList>
            <person name="Lu H."/>
        </authorList>
    </citation>
    <scope>NUCLEOTIDE SEQUENCE [LARGE SCALE GENOMIC DNA]</scope>
    <source>
        <strain evidence="3 4">BYS139W</strain>
    </source>
</reference>
<evidence type="ECO:0000313" key="4">
    <source>
        <dbReference type="Proteomes" id="UP001368500"/>
    </source>
</evidence>
<feature type="transmembrane region" description="Helical" evidence="1">
    <location>
        <begin position="99"/>
        <end position="119"/>
    </location>
</feature>
<feature type="domain" description="Cytochrome c assembly protein" evidence="2">
    <location>
        <begin position="81"/>
        <end position="277"/>
    </location>
</feature>
<dbReference type="Pfam" id="PF01578">
    <property type="entry name" value="Cytochrom_C_asm"/>
    <property type="match status" value="1"/>
</dbReference>
<feature type="transmembrane region" description="Helical" evidence="1">
    <location>
        <begin position="225"/>
        <end position="243"/>
    </location>
</feature>
<feature type="transmembrane region" description="Helical" evidence="1">
    <location>
        <begin position="255"/>
        <end position="274"/>
    </location>
</feature>
<feature type="transmembrane region" description="Helical" evidence="1">
    <location>
        <begin position="193"/>
        <end position="213"/>
    </location>
</feature>